<dbReference type="Proteomes" id="UP001596074">
    <property type="component" value="Unassembled WGS sequence"/>
</dbReference>
<evidence type="ECO:0000313" key="5">
    <source>
        <dbReference type="Proteomes" id="UP001596074"/>
    </source>
</evidence>
<organism evidence="4 5">
    <name type="scientific">Actinomadura rugatobispora</name>
    <dbReference type="NCBI Taxonomy" id="1994"/>
    <lineage>
        <taxon>Bacteria</taxon>
        <taxon>Bacillati</taxon>
        <taxon>Actinomycetota</taxon>
        <taxon>Actinomycetes</taxon>
        <taxon>Streptosporangiales</taxon>
        <taxon>Thermomonosporaceae</taxon>
        <taxon>Actinomadura</taxon>
    </lineage>
</organism>
<dbReference type="PROSITE" id="PS51668">
    <property type="entry name" value="TSAA_2"/>
    <property type="match status" value="1"/>
</dbReference>
<dbReference type="EMBL" id="JBHSON010000180">
    <property type="protein sequence ID" value="MFC5754765.1"/>
    <property type="molecule type" value="Genomic_DNA"/>
</dbReference>
<evidence type="ECO:0000256" key="2">
    <source>
        <dbReference type="ARBA" id="ARBA00033753"/>
    </source>
</evidence>
<evidence type="ECO:0000259" key="3">
    <source>
        <dbReference type="PROSITE" id="PS51668"/>
    </source>
</evidence>
<dbReference type="InterPro" id="IPR036414">
    <property type="entry name" value="YaeB_N_sf"/>
</dbReference>
<dbReference type="GO" id="GO:0008168">
    <property type="term" value="F:methyltransferase activity"/>
    <property type="evidence" value="ECO:0007669"/>
    <property type="project" value="UniProtKB-KW"/>
</dbReference>
<dbReference type="InterPro" id="IPR040372">
    <property type="entry name" value="YaeB-like"/>
</dbReference>
<proteinExistence type="inferred from homology"/>
<dbReference type="SUPFAM" id="SSF118196">
    <property type="entry name" value="YaeB-like"/>
    <property type="match status" value="1"/>
</dbReference>
<keyword evidence="1" id="KW-0949">S-adenosyl-L-methionine</keyword>
<comment type="similarity">
    <text evidence="2">Belongs to the tRNA methyltransferase O family.</text>
</comment>
<feature type="domain" description="TsaA-like" evidence="3">
    <location>
        <begin position="14"/>
        <end position="147"/>
    </location>
</feature>
<dbReference type="CDD" id="cd09281">
    <property type="entry name" value="UPF0066"/>
    <property type="match status" value="1"/>
</dbReference>
<evidence type="ECO:0000313" key="4">
    <source>
        <dbReference type="EMBL" id="MFC5754765.1"/>
    </source>
</evidence>
<dbReference type="Gene3D" id="2.40.30.70">
    <property type="entry name" value="YaeB-like"/>
    <property type="match status" value="1"/>
</dbReference>
<evidence type="ECO:0000256" key="1">
    <source>
        <dbReference type="ARBA" id="ARBA00022691"/>
    </source>
</evidence>
<protein>
    <submittedName>
        <fullName evidence="4">SAM-dependent methyltransferase</fullName>
    </submittedName>
</protein>
<name>A0ABW1AJS7_9ACTN</name>
<dbReference type="PANTHER" id="PTHR12818:SF0">
    <property type="entry name" value="TRNA (ADENINE(37)-N6)-METHYLTRANSFERASE"/>
    <property type="match status" value="1"/>
</dbReference>
<dbReference type="Pfam" id="PF01980">
    <property type="entry name" value="TrmO_N"/>
    <property type="match status" value="1"/>
</dbReference>
<keyword evidence="4" id="KW-0489">Methyltransferase</keyword>
<keyword evidence="5" id="KW-1185">Reference proteome</keyword>
<dbReference type="GO" id="GO:0032259">
    <property type="term" value="P:methylation"/>
    <property type="evidence" value="ECO:0007669"/>
    <property type="project" value="UniProtKB-KW"/>
</dbReference>
<dbReference type="PANTHER" id="PTHR12818">
    <property type="entry name" value="TRNA (ADENINE(37)-N6)-METHYLTRANSFERASE"/>
    <property type="match status" value="1"/>
</dbReference>
<dbReference type="RefSeq" id="WP_378293187.1">
    <property type="nucleotide sequence ID" value="NZ_JBHSON010000180.1"/>
</dbReference>
<accession>A0ABW1AJS7</accession>
<dbReference type="InterPro" id="IPR023370">
    <property type="entry name" value="TrmO-like_N"/>
</dbReference>
<dbReference type="InterPro" id="IPR036413">
    <property type="entry name" value="YaeB-like_sf"/>
</dbReference>
<sequence>MTTDATPRPGRVVLEAIGRVVGGRSEAFEDHWSGVQAVVRLDAGRFTPSAVAGLEDFSHLQVVFHFDRIDPATISTGPRHPRGDPAWPPVGVFAHRGPRRPNRLGVSCCRLLAIEGLDLHVAGLDALSGSPVLDVKPYLAEFAPRRPTAQPAWATELMSDYYG</sequence>
<keyword evidence="4" id="KW-0808">Transferase</keyword>
<reference evidence="5" key="1">
    <citation type="journal article" date="2019" name="Int. J. Syst. Evol. Microbiol.">
        <title>The Global Catalogue of Microorganisms (GCM) 10K type strain sequencing project: providing services to taxonomists for standard genome sequencing and annotation.</title>
        <authorList>
            <consortium name="The Broad Institute Genomics Platform"/>
            <consortium name="The Broad Institute Genome Sequencing Center for Infectious Disease"/>
            <person name="Wu L."/>
            <person name="Ma J."/>
        </authorList>
    </citation>
    <scope>NUCLEOTIDE SEQUENCE [LARGE SCALE GENOMIC DNA]</scope>
    <source>
        <strain evidence="5">KCTC 42087</strain>
    </source>
</reference>
<comment type="caution">
    <text evidence="4">The sequence shown here is derived from an EMBL/GenBank/DDBJ whole genome shotgun (WGS) entry which is preliminary data.</text>
</comment>
<gene>
    <name evidence="4" type="ORF">ACFPZN_54910</name>
</gene>